<organism evidence="2 3">
    <name type="scientific">Apiospora hydei</name>
    <dbReference type="NCBI Taxonomy" id="1337664"/>
    <lineage>
        <taxon>Eukaryota</taxon>
        <taxon>Fungi</taxon>
        <taxon>Dikarya</taxon>
        <taxon>Ascomycota</taxon>
        <taxon>Pezizomycotina</taxon>
        <taxon>Sordariomycetes</taxon>
        <taxon>Xylariomycetidae</taxon>
        <taxon>Amphisphaeriales</taxon>
        <taxon>Apiosporaceae</taxon>
        <taxon>Apiospora</taxon>
    </lineage>
</organism>
<keyword evidence="3" id="KW-1185">Reference proteome</keyword>
<accession>A0ABR1VXB4</accession>
<name>A0ABR1VXB4_9PEZI</name>
<evidence type="ECO:0000313" key="2">
    <source>
        <dbReference type="EMBL" id="KAK8075878.1"/>
    </source>
</evidence>
<reference evidence="2 3" key="1">
    <citation type="submission" date="2023-01" db="EMBL/GenBank/DDBJ databases">
        <title>Analysis of 21 Apiospora genomes using comparative genomics revels a genus with tremendous synthesis potential of carbohydrate active enzymes and secondary metabolites.</title>
        <authorList>
            <person name="Sorensen T."/>
        </authorList>
    </citation>
    <scope>NUCLEOTIDE SEQUENCE [LARGE SCALE GENOMIC DNA]</scope>
    <source>
        <strain evidence="2 3">CBS 114990</strain>
    </source>
</reference>
<dbReference type="Proteomes" id="UP001433268">
    <property type="component" value="Unassembled WGS sequence"/>
</dbReference>
<protein>
    <submittedName>
        <fullName evidence="2">Uncharacterized protein</fullName>
    </submittedName>
</protein>
<dbReference type="EMBL" id="JAQQWN010000007">
    <property type="protein sequence ID" value="KAK8075878.1"/>
    <property type="molecule type" value="Genomic_DNA"/>
</dbReference>
<evidence type="ECO:0000256" key="1">
    <source>
        <dbReference type="SAM" id="MobiDB-lite"/>
    </source>
</evidence>
<feature type="region of interest" description="Disordered" evidence="1">
    <location>
        <begin position="167"/>
        <end position="222"/>
    </location>
</feature>
<comment type="caution">
    <text evidence="2">The sequence shown here is derived from an EMBL/GenBank/DDBJ whole genome shotgun (WGS) entry which is preliminary data.</text>
</comment>
<dbReference type="GeneID" id="92047916"/>
<evidence type="ECO:0000313" key="3">
    <source>
        <dbReference type="Proteomes" id="UP001433268"/>
    </source>
</evidence>
<sequence length="222" mass="24529">MECKLFKNFDLLRYLTDSGVQIVGIPQWQDWVIHVTMSWGVNCTNPASSKVLKSLAVKYEWTHPDTKNVYDPIQNSDYDAYHTIIAYLRTTFMLLDVAQAFNGGERTPHNNHVIVLFIAVPDLYAGVVEATPGMNIQVNTFMFASFRAVFIIIMTLPPAAMRDATIHLKKENQTKRNETETDHGDTRTGVPAPSATPEAPEEPGTVEGNGGIGHPAAAPTNT</sequence>
<feature type="compositionally biased region" description="Basic and acidic residues" evidence="1">
    <location>
        <begin position="167"/>
        <end position="186"/>
    </location>
</feature>
<gene>
    <name evidence="2" type="ORF">PG997_010541</name>
</gene>
<dbReference type="RefSeq" id="XP_066666818.1">
    <property type="nucleotide sequence ID" value="XM_066814856.1"/>
</dbReference>
<proteinExistence type="predicted"/>